<dbReference type="AlphaFoldDB" id="A0AAN9PY38"/>
<sequence length="79" mass="8774">MKNEEVLTLSAFSIVHSSYSLDVFCVCVRESISDLASSFVLPLFYVIEHLILLVCDGVSFFMVMNESVLQGSCMVLMVS</sequence>
<organism evidence="1 2">
    <name type="scientific">Canavalia gladiata</name>
    <name type="common">Sword bean</name>
    <name type="synonym">Dolichos gladiatus</name>
    <dbReference type="NCBI Taxonomy" id="3824"/>
    <lineage>
        <taxon>Eukaryota</taxon>
        <taxon>Viridiplantae</taxon>
        <taxon>Streptophyta</taxon>
        <taxon>Embryophyta</taxon>
        <taxon>Tracheophyta</taxon>
        <taxon>Spermatophyta</taxon>
        <taxon>Magnoliopsida</taxon>
        <taxon>eudicotyledons</taxon>
        <taxon>Gunneridae</taxon>
        <taxon>Pentapetalae</taxon>
        <taxon>rosids</taxon>
        <taxon>fabids</taxon>
        <taxon>Fabales</taxon>
        <taxon>Fabaceae</taxon>
        <taxon>Papilionoideae</taxon>
        <taxon>50 kb inversion clade</taxon>
        <taxon>NPAAA clade</taxon>
        <taxon>indigoferoid/millettioid clade</taxon>
        <taxon>Phaseoleae</taxon>
        <taxon>Canavalia</taxon>
    </lineage>
</organism>
<dbReference type="EMBL" id="JAYMYQ010000008">
    <property type="protein sequence ID" value="KAK7314627.1"/>
    <property type="molecule type" value="Genomic_DNA"/>
</dbReference>
<protein>
    <submittedName>
        <fullName evidence="1">Uncharacterized protein</fullName>
    </submittedName>
</protein>
<dbReference type="Proteomes" id="UP001367508">
    <property type="component" value="Unassembled WGS sequence"/>
</dbReference>
<keyword evidence="2" id="KW-1185">Reference proteome</keyword>
<evidence type="ECO:0000313" key="2">
    <source>
        <dbReference type="Proteomes" id="UP001367508"/>
    </source>
</evidence>
<comment type="caution">
    <text evidence="1">The sequence shown here is derived from an EMBL/GenBank/DDBJ whole genome shotgun (WGS) entry which is preliminary data.</text>
</comment>
<evidence type="ECO:0000313" key="1">
    <source>
        <dbReference type="EMBL" id="KAK7314627.1"/>
    </source>
</evidence>
<reference evidence="1 2" key="1">
    <citation type="submission" date="2024-01" db="EMBL/GenBank/DDBJ databases">
        <title>The genomes of 5 underutilized Papilionoideae crops provide insights into root nodulation and disease resistanc.</title>
        <authorList>
            <person name="Jiang F."/>
        </authorList>
    </citation>
    <scope>NUCLEOTIDE SEQUENCE [LARGE SCALE GENOMIC DNA]</scope>
    <source>
        <strain evidence="1">LVBAO_FW01</strain>
        <tissue evidence="1">Leaves</tissue>
    </source>
</reference>
<accession>A0AAN9PY38</accession>
<gene>
    <name evidence="1" type="ORF">VNO77_33154</name>
</gene>
<name>A0AAN9PY38_CANGL</name>
<proteinExistence type="predicted"/>